<protein>
    <submittedName>
        <fullName evidence="1">Uncharacterized protein</fullName>
    </submittedName>
</protein>
<evidence type="ECO:0000313" key="1">
    <source>
        <dbReference type="EMBL" id="SFB70810.1"/>
    </source>
</evidence>
<gene>
    <name evidence="1" type="ORF">SAMN04487968_10163</name>
</gene>
<evidence type="ECO:0000313" key="2">
    <source>
        <dbReference type="Proteomes" id="UP000198832"/>
    </source>
</evidence>
<dbReference type="STRING" id="574651.SAMN04487968_10163"/>
<dbReference type="RefSeq" id="WP_175507479.1">
    <property type="nucleotide sequence ID" value="NZ_FOLB01000001.1"/>
</dbReference>
<dbReference type="Proteomes" id="UP000198832">
    <property type="component" value="Unassembled WGS sequence"/>
</dbReference>
<name>A0A1I1DDE2_9ACTN</name>
<accession>A0A1I1DDE2</accession>
<dbReference type="AlphaFoldDB" id="A0A1I1DDE2"/>
<dbReference type="EMBL" id="FOLB01000001">
    <property type="protein sequence ID" value="SFB70810.1"/>
    <property type="molecule type" value="Genomic_DNA"/>
</dbReference>
<proteinExistence type="predicted"/>
<reference evidence="1 2" key="1">
    <citation type="submission" date="2016-10" db="EMBL/GenBank/DDBJ databases">
        <authorList>
            <person name="de Groot N.N."/>
        </authorList>
    </citation>
    <scope>NUCLEOTIDE SEQUENCE [LARGE SCALE GENOMIC DNA]</scope>
    <source>
        <strain evidence="1 2">CGMCC 1.7056</strain>
    </source>
</reference>
<organism evidence="1 2">
    <name type="scientific">Nocardioides terrae</name>
    <dbReference type="NCBI Taxonomy" id="574651"/>
    <lineage>
        <taxon>Bacteria</taxon>
        <taxon>Bacillati</taxon>
        <taxon>Actinomycetota</taxon>
        <taxon>Actinomycetes</taxon>
        <taxon>Propionibacteriales</taxon>
        <taxon>Nocardioidaceae</taxon>
        <taxon>Nocardioides</taxon>
    </lineage>
</organism>
<sequence length="48" mass="5491">MPRDRVRRDDGSLLFADRHVDRPSHETVERLVAATLKDALARKLGHGR</sequence>
<keyword evidence="2" id="KW-1185">Reference proteome</keyword>